<dbReference type="PANTHER" id="PTHR42904">
    <property type="entry name" value="NUDIX HYDROLASE, NUDC SUBFAMILY"/>
    <property type="match status" value="1"/>
</dbReference>
<evidence type="ECO:0000313" key="6">
    <source>
        <dbReference type="EMBL" id="MFC3914663.1"/>
    </source>
</evidence>
<comment type="cofactor">
    <cofactor evidence="1">
        <name>Mg(2+)</name>
        <dbReference type="ChEBI" id="CHEBI:18420"/>
    </cofactor>
</comment>
<evidence type="ECO:0000256" key="3">
    <source>
        <dbReference type="ARBA" id="ARBA00022801"/>
    </source>
</evidence>
<feature type="domain" description="Nudix hydrolase" evidence="5">
    <location>
        <begin position="28"/>
        <end position="162"/>
    </location>
</feature>
<keyword evidence="4" id="KW-0460">Magnesium</keyword>
<dbReference type="PRINTS" id="PR00502">
    <property type="entry name" value="NUDIXFAMILY"/>
</dbReference>
<dbReference type="RefSeq" id="WP_377153798.1">
    <property type="nucleotide sequence ID" value="NZ_JBHSAF010000014.1"/>
</dbReference>
<accession>A0ABV8CRB5</accession>
<comment type="caution">
    <text evidence="6">The sequence shown here is derived from an EMBL/GenBank/DDBJ whole genome shotgun (WGS) entry which is preliminary data.</text>
</comment>
<dbReference type="PROSITE" id="PS51462">
    <property type="entry name" value="NUDIX"/>
    <property type="match status" value="1"/>
</dbReference>
<evidence type="ECO:0000256" key="2">
    <source>
        <dbReference type="ARBA" id="ARBA00022723"/>
    </source>
</evidence>
<dbReference type="Pfam" id="PF00293">
    <property type="entry name" value="NUDIX"/>
    <property type="match status" value="1"/>
</dbReference>
<dbReference type="CDD" id="cd04681">
    <property type="entry name" value="NUDIX_Hydrolase"/>
    <property type="match status" value="1"/>
</dbReference>
<proteinExistence type="predicted"/>
<evidence type="ECO:0000259" key="5">
    <source>
        <dbReference type="PROSITE" id="PS51462"/>
    </source>
</evidence>
<keyword evidence="7" id="KW-1185">Reference proteome</keyword>
<evidence type="ECO:0000256" key="4">
    <source>
        <dbReference type="ARBA" id="ARBA00022842"/>
    </source>
</evidence>
<evidence type="ECO:0000313" key="7">
    <source>
        <dbReference type="Proteomes" id="UP001595692"/>
    </source>
</evidence>
<dbReference type="InterPro" id="IPR020476">
    <property type="entry name" value="Nudix_hydrolase"/>
</dbReference>
<dbReference type="Gene3D" id="3.90.79.10">
    <property type="entry name" value="Nucleoside Triphosphate Pyrophosphohydrolase"/>
    <property type="match status" value="1"/>
</dbReference>
<evidence type="ECO:0000256" key="1">
    <source>
        <dbReference type="ARBA" id="ARBA00001946"/>
    </source>
</evidence>
<dbReference type="EMBL" id="JBHSAF010000014">
    <property type="protein sequence ID" value="MFC3914663.1"/>
    <property type="molecule type" value="Genomic_DNA"/>
</dbReference>
<protein>
    <submittedName>
        <fullName evidence="6">NUDIX domain-containing protein</fullName>
    </submittedName>
</protein>
<keyword evidence="3" id="KW-0378">Hydrolase</keyword>
<dbReference type="InterPro" id="IPR000086">
    <property type="entry name" value="NUDIX_hydrolase_dom"/>
</dbReference>
<dbReference type="PANTHER" id="PTHR42904:SF12">
    <property type="entry name" value="ADP-RIBOSE PYROPHOSPHATASE-RELATED"/>
    <property type="match status" value="1"/>
</dbReference>
<name>A0ABV8CRB5_9GAMM</name>
<dbReference type="InterPro" id="IPR050241">
    <property type="entry name" value="NAD-cap_RNA_hydrolase_NudC"/>
</dbReference>
<organism evidence="6 7">
    <name type="scientific">Pseudaeromonas sharmana</name>
    <dbReference type="NCBI Taxonomy" id="328412"/>
    <lineage>
        <taxon>Bacteria</taxon>
        <taxon>Pseudomonadati</taxon>
        <taxon>Pseudomonadota</taxon>
        <taxon>Gammaproteobacteria</taxon>
        <taxon>Aeromonadales</taxon>
        <taxon>Aeromonadaceae</taxon>
        <taxon>Pseudaeromonas</taxon>
    </lineage>
</organism>
<dbReference type="Proteomes" id="UP001595692">
    <property type="component" value="Unassembled WGS sequence"/>
</dbReference>
<gene>
    <name evidence="6" type="ORF">ACFOSS_14515</name>
</gene>
<keyword evidence="2" id="KW-0479">Metal-binding</keyword>
<sequence length="179" mass="19662">MFCPHCGQPTLRHYQQHEYYCACGFRFFHNAAAAVAAIIQLQDTILVTRRARAPGQGQLDFPGGFVDPGETLEQALCRELNEELALCIAPEQLIWFGSQANVYPFAGVTYSTCDAYFRVVLQELPPLHNEAEISEHLWLSPAALSADDFAFESSKRALQRLLSLLAADVGAGGTTKTAV</sequence>
<reference evidence="7" key="1">
    <citation type="journal article" date="2019" name="Int. J. Syst. Evol. Microbiol.">
        <title>The Global Catalogue of Microorganisms (GCM) 10K type strain sequencing project: providing services to taxonomists for standard genome sequencing and annotation.</title>
        <authorList>
            <consortium name="The Broad Institute Genomics Platform"/>
            <consortium name="The Broad Institute Genome Sequencing Center for Infectious Disease"/>
            <person name="Wu L."/>
            <person name="Ma J."/>
        </authorList>
    </citation>
    <scope>NUCLEOTIDE SEQUENCE [LARGE SCALE GENOMIC DNA]</scope>
    <source>
        <strain evidence="7">CCUG 54939</strain>
    </source>
</reference>
<dbReference type="SUPFAM" id="SSF55811">
    <property type="entry name" value="Nudix"/>
    <property type="match status" value="1"/>
</dbReference>
<dbReference type="InterPro" id="IPR015797">
    <property type="entry name" value="NUDIX_hydrolase-like_dom_sf"/>
</dbReference>